<comment type="caution">
    <text evidence="1">The sequence shown here is derived from an EMBL/GenBank/DDBJ whole genome shotgun (WGS) entry which is preliminary data.</text>
</comment>
<dbReference type="Proteomes" id="UP000790709">
    <property type="component" value="Unassembled WGS sequence"/>
</dbReference>
<keyword evidence="2" id="KW-1185">Reference proteome</keyword>
<evidence type="ECO:0000313" key="2">
    <source>
        <dbReference type="Proteomes" id="UP000790709"/>
    </source>
</evidence>
<reference evidence="1" key="1">
    <citation type="journal article" date="2021" name="New Phytol.">
        <title>Evolutionary innovations through gain and loss of genes in the ectomycorrhizal Boletales.</title>
        <authorList>
            <person name="Wu G."/>
            <person name="Miyauchi S."/>
            <person name="Morin E."/>
            <person name="Kuo A."/>
            <person name="Drula E."/>
            <person name="Varga T."/>
            <person name="Kohler A."/>
            <person name="Feng B."/>
            <person name="Cao Y."/>
            <person name="Lipzen A."/>
            <person name="Daum C."/>
            <person name="Hundley H."/>
            <person name="Pangilinan J."/>
            <person name="Johnson J."/>
            <person name="Barry K."/>
            <person name="LaButti K."/>
            <person name="Ng V."/>
            <person name="Ahrendt S."/>
            <person name="Min B."/>
            <person name="Choi I.G."/>
            <person name="Park H."/>
            <person name="Plett J.M."/>
            <person name="Magnuson J."/>
            <person name="Spatafora J.W."/>
            <person name="Nagy L.G."/>
            <person name="Henrissat B."/>
            <person name="Grigoriev I.V."/>
            <person name="Yang Z.L."/>
            <person name="Xu J."/>
            <person name="Martin F.M."/>
        </authorList>
    </citation>
    <scope>NUCLEOTIDE SEQUENCE</scope>
    <source>
        <strain evidence="1">KUC20120723A-06</strain>
    </source>
</reference>
<evidence type="ECO:0000313" key="1">
    <source>
        <dbReference type="EMBL" id="KAH7917579.1"/>
    </source>
</evidence>
<proteinExistence type="predicted"/>
<sequence length="164" mass="18629">MRILSMYRRPAWLSDSDRQRFRRATRRFAGAVFRNEVRRAVRRRPPHATDSSWWTARCDPPHVLLGQFGLGVLSIGVLDRRWDVSDIGVRRGRGSVAPSDRPLTNMARDILLGCQLGTTKALMAGIVSEVWKNGHLPDGCEHRSNPVGNLSLQPPCRLTEFLRF</sequence>
<name>A0ACB8AWE3_9AGAM</name>
<dbReference type="EMBL" id="MU267005">
    <property type="protein sequence ID" value="KAH7917579.1"/>
    <property type="molecule type" value="Genomic_DNA"/>
</dbReference>
<organism evidence="1 2">
    <name type="scientific">Leucogyrophana mollusca</name>
    <dbReference type="NCBI Taxonomy" id="85980"/>
    <lineage>
        <taxon>Eukaryota</taxon>
        <taxon>Fungi</taxon>
        <taxon>Dikarya</taxon>
        <taxon>Basidiomycota</taxon>
        <taxon>Agaricomycotina</taxon>
        <taxon>Agaricomycetes</taxon>
        <taxon>Agaricomycetidae</taxon>
        <taxon>Boletales</taxon>
        <taxon>Boletales incertae sedis</taxon>
        <taxon>Leucogyrophana</taxon>
    </lineage>
</organism>
<accession>A0ACB8AWE3</accession>
<gene>
    <name evidence="1" type="ORF">BV22DRAFT_934201</name>
</gene>
<protein>
    <submittedName>
        <fullName evidence="1">Uncharacterized protein</fullName>
    </submittedName>
</protein>